<keyword evidence="2" id="KW-1185">Reference proteome</keyword>
<organism evidence="1 2">
    <name type="scientific">Ciceribacter naphthalenivorans</name>
    <dbReference type="NCBI Taxonomy" id="1118451"/>
    <lineage>
        <taxon>Bacteria</taxon>
        <taxon>Pseudomonadati</taxon>
        <taxon>Pseudomonadota</taxon>
        <taxon>Alphaproteobacteria</taxon>
        <taxon>Hyphomicrobiales</taxon>
        <taxon>Rhizobiaceae</taxon>
        <taxon>Ciceribacter</taxon>
    </lineage>
</organism>
<dbReference type="Gene3D" id="2.60.120.1140">
    <property type="entry name" value="Protein of unknown function DUF192"/>
    <property type="match status" value="1"/>
</dbReference>
<evidence type="ECO:0008006" key="3">
    <source>
        <dbReference type="Google" id="ProtNLM"/>
    </source>
</evidence>
<proteinExistence type="predicted"/>
<dbReference type="AlphaFoldDB" id="A0A512HHI8"/>
<comment type="caution">
    <text evidence="1">The sequence shown here is derived from an EMBL/GenBank/DDBJ whole genome shotgun (WGS) entry which is preliminary data.</text>
</comment>
<name>A0A512HHI8_9HYPH</name>
<dbReference type="InterPro" id="IPR038695">
    <property type="entry name" value="Saro_0823-like_sf"/>
</dbReference>
<dbReference type="Pfam" id="PF02643">
    <property type="entry name" value="DUF192"/>
    <property type="match status" value="1"/>
</dbReference>
<dbReference type="Proteomes" id="UP000321717">
    <property type="component" value="Unassembled WGS sequence"/>
</dbReference>
<gene>
    <name evidence="1" type="ORF">RNA01_18480</name>
</gene>
<evidence type="ECO:0000313" key="2">
    <source>
        <dbReference type="Proteomes" id="UP000321717"/>
    </source>
</evidence>
<protein>
    <recommendedName>
        <fullName evidence="3">DUF192 domain-containing protein</fullName>
    </recommendedName>
</protein>
<evidence type="ECO:0000313" key="1">
    <source>
        <dbReference type="EMBL" id="GEO84916.1"/>
    </source>
</evidence>
<dbReference type="InterPro" id="IPR003795">
    <property type="entry name" value="DUF192"/>
</dbReference>
<dbReference type="PANTHER" id="PTHR37953">
    <property type="entry name" value="UPF0127 PROTEIN MJ1496"/>
    <property type="match status" value="1"/>
</dbReference>
<dbReference type="PANTHER" id="PTHR37953:SF1">
    <property type="entry name" value="UPF0127 PROTEIN MJ1496"/>
    <property type="match status" value="1"/>
</dbReference>
<dbReference type="RefSeq" id="WP_235916541.1">
    <property type="nucleotide sequence ID" value="NZ_BJZP01000007.1"/>
</dbReference>
<reference evidence="1 2" key="1">
    <citation type="submission" date="2019-07" db="EMBL/GenBank/DDBJ databases">
        <title>Whole genome shotgun sequence of Rhizobium naphthalenivorans NBRC 107585.</title>
        <authorList>
            <person name="Hosoyama A."/>
            <person name="Uohara A."/>
            <person name="Ohji S."/>
            <person name="Ichikawa N."/>
        </authorList>
    </citation>
    <scope>NUCLEOTIDE SEQUENCE [LARGE SCALE GENOMIC DNA]</scope>
    <source>
        <strain evidence="1 2">NBRC 107585</strain>
    </source>
</reference>
<accession>A0A512HHI8</accession>
<dbReference type="EMBL" id="BJZP01000007">
    <property type="protein sequence ID" value="GEO84916.1"/>
    <property type="molecule type" value="Genomic_DNA"/>
</dbReference>
<sequence length="148" mass="16493">MALFLWTFVWPAAAEAPHFDRAPLTIRTTAGKDVTLDIEWAITPDQREHGLMFREHLDADQGMIFDFGMAREVMMWMKNTPLPLDMLFIAPDGRVMRVVSRTSPYSEAIIASRSPVRYVLEIRGGRAEELGIGAGAMVALTPSKGISD</sequence>